<dbReference type="STRING" id="314283.MED297_03195"/>
<dbReference type="OrthoDB" id="6195540at2"/>
<keyword evidence="1" id="KW-1133">Transmembrane helix</keyword>
<protein>
    <submittedName>
        <fullName evidence="2">Type II secretory pathway pseudopilin PulG-like protein</fullName>
    </submittedName>
</protein>
<feature type="transmembrane region" description="Helical" evidence="1">
    <location>
        <begin position="12"/>
        <end position="33"/>
    </location>
</feature>
<dbReference type="Proteomes" id="UP000005953">
    <property type="component" value="Unassembled WGS sequence"/>
</dbReference>
<keyword evidence="3" id="KW-1185">Reference proteome</keyword>
<keyword evidence="1" id="KW-0812">Transmembrane</keyword>
<dbReference type="RefSeq" id="WP_008047343.1">
    <property type="nucleotide sequence ID" value="NZ_CH724154.1"/>
</dbReference>
<reference evidence="2 3" key="1">
    <citation type="submission" date="2006-02" db="EMBL/GenBank/DDBJ databases">
        <authorList>
            <person name="Pinhassi J."/>
            <person name="Pedros-Alio C."/>
            <person name="Ferriera S."/>
            <person name="Johnson J."/>
            <person name="Kravitz S."/>
            <person name="Halpern A."/>
            <person name="Remington K."/>
            <person name="Beeson K."/>
            <person name="Tran B."/>
            <person name="Rogers Y.-H."/>
            <person name="Friedman R."/>
            <person name="Venter J.C."/>
        </authorList>
    </citation>
    <scope>NUCLEOTIDE SEQUENCE [LARGE SCALE GENOMIC DNA]</scope>
    <source>
        <strain evidence="2 3">MED297</strain>
    </source>
</reference>
<dbReference type="Pfam" id="PF07963">
    <property type="entry name" value="N_methyl"/>
    <property type="match status" value="1"/>
</dbReference>
<dbReference type="NCBIfam" id="TIGR02532">
    <property type="entry name" value="IV_pilin_GFxxxE"/>
    <property type="match status" value="1"/>
</dbReference>
<dbReference type="InterPro" id="IPR045584">
    <property type="entry name" value="Pilin-like"/>
</dbReference>
<dbReference type="EMBL" id="AAOE01000032">
    <property type="protein sequence ID" value="EAR07772.1"/>
    <property type="molecule type" value="Genomic_DNA"/>
</dbReference>
<keyword evidence="1" id="KW-0472">Membrane</keyword>
<gene>
    <name evidence="2" type="ORF">MED297_03195</name>
</gene>
<accession>A4BJB4</accession>
<dbReference type="AlphaFoldDB" id="A4BJB4"/>
<evidence type="ECO:0000313" key="2">
    <source>
        <dbReference type="EMBL" id="EAR07772.1"/>
    </source>
</evidence>
<dbReference type="Gene3D" id="3.30.700.10">
    <property type="entry name" value="Glycoprotein, Type 4 Pilin"/>
    <property type="match status" value="1"/>
</dbReference>
<dbReference type="HOGENOM" id="CLU_952726_0_0_6"/>
<organism evidence="2 3">
    <name type="scientific">Reinekea blandensis MED297</name>
    <dbReference type="NCBI Taxonomy" id="314283"/>
    <lineage>
        <taxon>Bacteria</taxon>
        <taxon>Pseudomonadati</taxon>
        <taxon>Pseudomonadota</taxon>
        <taxon>Gammaproteobacteria</taxon>
        <taxon>Oceanospirillales</taxon>
        <taxon>Saccharospirillaceae</taxon>
        <taxon>Reinekea</taxon>
    </lineage>
</organism>
<sequence>MNRNLTRNGFTLTELIMVIVILGIISAVITPLIGNKFGAVAQSTKRAYWVQQGEYAFQTLTLDLARSVPSSVFTSEPDNSKDQVVEFLGSASGADLNAARYRNRQLSGQDRLQINNDNSFDIFGRFSSAPGWVSIGLLSSTEARQDWTQAQANANDVRFAPVASVTAGTGENGSPVSNVQLNTSVNASYRFGAHSPYFRAYFFDGPVGYECDTSDGILYRVSGYTSLAIGSSFSARTATATKDRVITNLTDCEFRLLPGSAYSPPTLRIDLEIGDGNESIRLIDTIPLRNAS</sequence>
<name>A4BJB4_9GAMM</name>
<proteinExistence type="predicted"/>
<evidence type="ECO:0000313" key="3">
    <source>
        <dbReference type="Proteomes" id="UP000005953"/>
    </source>
</evidence>
<comment type="caution">
    <text evidence="2">The sequence shown here is derived from an EMBL/GenBank/DDBJ whole genome shotgun (WGS) entry which is preliminary data.</text>
</comment>
<dbReference type="SUPFAM" id="SSF54523">
    <property type="entry name" value="Pili subunits"/>
    <property type="match status" value="1"/>
</dbReference>
<dbReference type="InterPro" id="IPR012902">
    <property type="entry name" value="N_methyl_site"/>
</dbReference>
<evidence type="ECO:0000256" key="1">
    <source>
        <dbReference type="SAM" id="Phobius"/>
    </source>
</evidence>